<dbReference type="Gene3D" id="3.30.450.20">
    <property type="entry name" value="PAS domain"/>
    <property type="match status" value="1"/>
</dbReference>
<dbReference type="Proteomes" id="UP000253977">
    <property type="component" value="Unassembled WGS sequence"/>
</dbReference>
<dbReference type="SUPFAM" id="SSF55785">
    <property type="entry name" value="PYP-like sensor domain (PAS domain)"/>
    <property type="match status" value="2"/>
</dbReference>
<dbReference type="EMBL" id="QPMK01000019">
    <property type="protein sequence ID" value="RDD64681.1"/>
    <property type="molecule type" value="Genomic_DNA"/>
</dbReference>
<reference evidence="2 3" key="1">
    <citation type="submission" date="2018-07" db="EMBL/GenBank/DDBJ databases">
        <title>Thalassococcus profundi sp. nov., a marine bacterium isolated from deep seawater of Okinawa Trough.</title>
        <authorList>
            <person name="Yu M."/>
        </authorList>
    </citation>
    <scope>NUCLEOTIDE SEQUENCE [LARGE SCALE GENOMIC DNA]</scope>
    <source>
        <strain evidence="2 3">WRAS1</strain>
    </source>
</reference>
<sequence>MDVFIALSSGFGAAVAALVGLCLLRPPRRNAAQADHAPPDPPAFLLHDGRVIQANRAGRACLGAFADTAVWDDLVALFKGRFPAFPPQPPKKRLSLAAEDDSGHRLSIMPEAGGHRIVLDGPPPPYTALDDLHAQGAELALLRATMTCAPTPVWQCDEQGRVLWSNAAYDRLCDSLGQADRRAPIFDLALPQTEEPQRVRLRVADSGNTVQTWFEICSVLSDRLWLNYGADIDAVVHAETAQRNFVQTLTKTFAHLPIGLAIFDRDRRLALFNPALIDLTSLNAEFLSQKPNLMTFFDTIREKRMMPEPKDYASWREEMADRIAAASNDRYCETWSLPSGLTYRVTGRPHPDGATAFLIEDISAEVSLNRRFRSELDLSQAVLDSMDDAVAVFSQLGVLLFCNAPFRTLWDYDPESALNEVTVIEAIRQWQPRCQATPVWGDLRDFVLTLRERAAWDAMLHLQDGTPLVCHVVPVSRGATVVRFSQALTSPARVPATAADKLADA</sequence>
<keyword evidence="3" id="KW-1185">Reference proteome</keyword>
<dbReference type="AlphaFoldDB" id="A0A369TH65"/>
<evidence type="ECO:0000259" key="1">
    <source>
        <dbReference type="SMART" id="SM00091"/>
    </source>
</evidence>
<dbReference type="Pfam" id="PF13188">
    <property type="entry name" value="PAS_8"/>
    <property type="match status" value="1"/>
</dbReference>
<dbReference type="Pfam" id="PF12860">
    <property type="entry name" value="PAS_7"/>
    <property type="match status" value="1"/>
</dbReference>
<proteinExistence type="predicted"/>
<dbReference type="InterPro" id="IPR000014">
    <property type="entry name" value="PAS"/>
</dbReference>
<gene>
    <name evidence="2" type="ORF">DU478_19150</name>
</gene>
<organism evidence="2 3">
    <name type="scientific">Thalassococcus profundi</name>
    <dbReference type="NCBI Taxonomy" id="2282382"/>
    <lineage>
        <taxon>Bacteria</taxon>
        <taxon>Pseudomonadati</taxon>
        <taxon>Pseudomonadota</taxon>
        <taxon>Alphaproteobacteria</taxon>
        <taxon>Rhodobacterales</taxon>
        <taxon>Roseobacteraceae</taxon>
        <taxon>Thalassococcus</taxon>
    </lineage>
</organism>
<protein>
    <submittedName>
        <fullName evidence="2">PAS domain-containing protein</fullName>
    </submittedName>
</protein>
<evidence type="ECO:0000313" key="2">
    <source>
        <dbReference type="EMBL" id="RDD64681.1"/>
    </source>
</evidence>
<feature type="domain" description="PAS" evidence="1">
    <location>
        <begin position="247"/>
        <end position="314"/>
    </location>
</feature>
<evidence type="ECO:0000313" key="3">
    <source>
        <dbReference type="Proteomes" id="UP000253977"/>
    </source>
</evidence>
<dbReference type="SMART" id="SM00091">
    <property type="entry name" value="PAS"/>
    <property type="match status" value="3"/>
</dbReference>
<dbReference type="OrthoDB" id="9797304at2"/>
<dbReference type="RefSeq" id="WP_114512566.1">
    <property type="nucleotide sequence ID" value="NZ_QPMK01000019.1"/>
</dbReference>
<accession>A0A369TH65</accession>
<feature type="domain" description="PAS" evidence="1">
    <location>
        <begin position="377"/>
        <end position="443"/>
    </location>
</feature>
<comment type="caution">
    <text evidence="2">The sequence shown here is derived from an EMBL/GenBank/DDBJ whole genome shotgun (WGS) entry which is preliminary data.</text>
</comment>
<name>A0A369TH65_9RHOB</name>
<feature type="domain" description="PAS" evidence="1">
    <location>
        <begin position="140"/>
        <end position="208"/>
    </location>
</feature>
<dbReference type="InterPro" id="IPR035965">
    <property type="entry name" value="PAS-like_dom_sf"/>
</dbReference>